<dbReference type="GO" id="GO:0009244">
    <property type="term" value="P:lipopolysaccharide core region biosynthetic process"/>
    <property type="evidence" value="ECO:0007669"/>
    <property type="project" value="TreeGrafter"/>
</dbReference>
<dbReference type="KEGG" id="scor:J3U87_15950"/>
<dbReference type="Pfam" id="PF01075">
    <property type="entry name" value="Glyco_transf_9"/>
    <property type="match status" value="1"/>
</dbReference>
<dbReference type="GO" id="GO:0005829">
    <property type="term" value="C:cytosol"/>
    <property type="evidence" value="ECO:0007669"/>
    <property type="project" value="TreeGrafter"/>
</dbReference>
<accession>A0A8A4TYA5</accession>
<keyword evidence="2" id="KW-0808">Transferase</keyword>
<proteinExistence type="predicted"/>
<evidence type="ECO:0000256" key="2">
    <source>
        <dbReference type="ARBA" id="ARBA00022679"/>
    </source>
</evidence>
<dbReference type="InterPro" id="IPR002201">
    <property type="entry name" value="Glyco_trans_9"/>
</dbReference>
<dbReference type="CDD" id="cd03789">
    <property type="entry name" value="GT9_LPS_heptosyltransferase"/>
    <property type="match status" value="1"/>
</dbReference>
<keyword evidence="1" id="KW-0328">Glycosyltransferase</keyword>
<organism evidence="3 4">
    <name type="scientific">Sulfidibacter corallicola</name>
    <dbReference type="NCBI Taxonomy" id="2818388"/>
    <lineage>
        <taxon>Bacteria</taxon>
        <taxon>Pseudomonadati</taxon>
        <taxon>Acidobacteriota</taxon>
        <taxon>Holophagae</taxon>
        <taxon>Acanthopleuribacterales</taxon>
        <taxon>Acanthopleuribacteraceae</taxon>
        <taxon>Sulfidibacter</taxon>
    </lineage>
</organism>
<dbReference type="AlphaFoldDB" id="A0A8A4TYA5"/>
<dbReference type="Gene3D" id="3.40.50.2000">
    <property type="entry name" value="Glycogen Phosphorylase B"/>
    <property type="match status" value="2"/>
</dbReference>
<dbReference type="RefSeq" id="WP_237384042.1">
    <property type="nucleotide sequence ID" value="NZ_CP071793.1"/>
</dbReference>
<evidence type="ECO:0000313" key="3">
    <source>
        <dbReference type="EMBL" id="QTD53942.1"/>
    </source>
</evidence>
<dbReference type="EMBL" id="CP071793">
    <property type="protein sequence ID" value="QTD53942.1"/>
    <property type="molecule type" value="Genomic_DNA"/>
</dbReference>
<dbReference type="PANTHER" id="PTHR30160">
    <property type="entry name" value="TETRAACYLDISACCHARIDE 4'-KINASE-RELATED"/>
    <property type="match status" value="1"/>
</dbReference>
<name>A0A8A4TYA5_SULCO</name>
<sequence length="339" mass="37950">MKVILSRTDNLGDVVLTLPMAGALKAVHPDWELFFLGKTYTKPLISACEAIDHFINWDELAALAEPEQIRYLADLGADAIVHVFPDKRVAKLAKRAAVRQRIGTSHRLWHWWTCNRLLHFSRKRSELHESQLNLKLLRPFGIEGPFSLRQIPDFYRLTRHKPLSAQVADLIDPHKLNLVFHPKSKGSAREWGLSRFAELARRLPSERFRIFVTGTADEGAQVREELLEACPDLIDMTGKMTLDELLSFLAACDGIVAASTGPLHMAAAVGTHALGLFAPIRPMHPGRWAPIGLAAEVLVEDKTCSDCRKQATCACIEAIEVARVAARIEQWEKHKKAKA</sequence>
<dbReference type="SUPFAM" id="SSF53756">
    <property type="entry name" value="UDP-Glycosyltransferase/glycogen phosphorylase"/>
    <property type="match status" value="1"/>
</dbReference>
<protein>
    <submittedName>
        <fullName evidence="3">Glycosyltransferase family 9 protein</fullName>
    </submittedName>
</protein>
<dbReference type="InterPro" id="IPR051199">
    <property type="entry name" value="LPS_LOS_Heptosyltrfase"/>
</dbReference>
<dbReference type="Proteomes" id="UP000663929">
    <property type="component" value="Chromosome"/>
</dbReference>
<evidence type="ECO:0000313" key="4">
    <source>
        <dbReference type="Proteomes" id="UP000663929"/>
    </source>
</evidence>
<dbReference type="GO" id="GO:0008713">
    <property type="term" value="F:ADP-heptose-lipopolysaccharide heptosyltransferase activity"/>
    <property type="evidence" value="ECO:0007669"/>
    <property type="project" value="TreeGrafter"/>
</dbReference>
<gene>
    <name evidence="3" type="ORF">J3U87_15950</name>
</gene>
<reference evidence="3" key="1">
    <citation type="submission" date="2021-03" db="EMBL/GenBank/DDBJ databases">
        <title>Acanthopleuribacteraceae sp. M133.</title>
        <authorList>
            <person name="Wang G."/>
        </authorList>
    </citation>
    <scope>NUCLEOTIDE SEQUENCE</scope>
    <source>
        <strain evidence="3">M133</strain>
    </source>
</reference>
<evidence type="ECO:0000256" key="1">
    <source>
        <dbReference type="ARBA" id="ARBA00022676"/>
    </source>
</evidence>
<keyword evidence="4" id="KW-1185">Reference proteome</keyword>